<evidence type="ECO:0000313" key="1">
    <source>
        <dbReference type="EMBL" id="KAJ9112339.1"/>
    </source>
</evidence>
<keyword evidence="2" id="KW-1185">Reference proteome</keyword>
<name>A0ACC2WM93_9TREE</name>
<sequence length="732" mass="81045">MPVSLLSLPAELLLESCYIADALRHRLPSSLLREPAPSFVGFQLPPTLTPNSAPFTPLGAIAGEHIHTTTTGSDYFGVAGHDAEGFVLGSDPRALHVATTPGSERDFVTRPVSSALNAVDVDIVPQREARNGTGNLQGGLMSNQRRLTLPVAPNQRRSSARLLNPPNTRPQNPIKRRETLHSMSCICKELRSTLWPLLSNSMTLDLPKIQEILRSPTKYTFASGVRHLQVNLYPPDLTSLGDISAFLAIINTHLYSLRFRFHPLSRYSNPNAPMEAGSTNREPDSSTPFRKVFHLPRVRQVDSGQGIKHAPTFPHLVTLGFRGFGAISTLETSILQEAPTLGTLDIASHPLYISRTFDLVETLHSSCPALRNLRLEIDSGFAVNDLTPYTEYVEYGRTNHRHSEGEVLTLLHKIFSARTTSGIPSSTLESAADESCGSFSNLRKVDILSKGLRAVVTLEQWDALAKAIISTAPQLRSLTLPITPESWFRFKRSDNPERGEGIDHMEARPPGIRNILSRIVNLDANSRIDSLTKAAEDSSQFVSQRVGSSGEVLPDLDGSSHGLQHLEYLEFKLYSRPDRKLYDPLIHVDDHPFHSRVLPAERKVDVDPGRDGAWVPQSAATVITDENTLHSSRHEPGSQQIRTRPMAQPVMRWQSNGKLLGCEVYKVWSASFDRNHASSKPLTTPLGEYVAGQDGNPMQDVVMEHNGHFAGHDEAEGYKVEIKTRMSVHQRW</sequence>
<dbReference type="EMBL" id="JASBWR010000005">
    <property type="protein sequence ID" value="KAJ9112339.1"/>
    <property type="molecule type" value="Genomic_DNA"/>
</dbReference>
<comment type="caution">
    <text evidence="1">The sequence shown here is derived from an EMBL/GenBank/DDBJ whole genome shotgun (WGS) entry which is preliminary data.</text>
</comment>
<organism evidence="1 2">
    <name type="scientific">Naganishia cerealis</name>
    <dbReference type="NCBI Taxonomy" id="610337"/>
    <lineage>
        <taxon>Eukaryota</taxon>
        <taxon>Fungi</taxon>
        <taxon>Dikarya</taxon>
        <taxon>Basidiomycota</taxon>
        <taxon>Agaricomycotina</taxon>
        <taxon>Tremellomycetes</taxon>
        <taxon>Filobasidiales</taxon>
        <taxon>Filobasidiaceae</taxon>
        <taxon>Naganishia</taxon>
    </lineage>
</organism>
<proteinExistence type="predicted"/>
<accession>A0ACC2WM93</accession>
<reference evidence="1" key="1">
    <citation type="submission" date="2023-04" db="EMBL/GenBank/DDBJ databases">
        <title>Draft Genome sequencing of Naganishia species isolated from polar environments using Oxford Nanopore Technology.</title>
        <authorList>
            <person name="Leo P."/>
            <person name="Venkateswaran K."/>
        </authorList>
    </citation>
    <scope>NUCLEOTIDE SEQUENCE</scope>
    <source>
        <strain evidence="1">MNA-CCFEE 5261</strain>
    </source>
</reference>
<protein>
    <submittedName>
        <fullName evidence="1">Uncharacterized protein</fullName>
    </submittedName>
</protein>
<evidence type="ECO:0000313" key="2">
    <source>
        <dbReference type="Proteomes" id="UP001241377"/>
    </source>
</evidence>
<dbReference type="Proteomes" id="UP001241377">
    <property type="component" value="Unassembled WGS sequence"/>
</dbReference>
<gene>
    <name evidence="1" type="ORF">QFC19_000759</name>
</gene>